<accession>A0A2P5AT18</accession>
<dbReference type="OrthoDB" id="1539468at2759"/>
<dbReference type="Proteomes" id="UP000237105">
    <property type="component" value="Unassembled WGS sequence"/>
</dbReference>
<organism evidence="1 2">
    <name type="scientific">Parasponia andersonii</name>
    <name type="common">Sponia andersonii</name>
    <dbReference type="NCBI Taxonomy" id="3476"/>
    <lineage>
        <taxon>Eukaryota</taxon>
        <taxon>Viridiplantae</taxon>
        <taxon>Streptophyta</taxon>
        <taxon>Embryophyta</taxon>
        <taxon>Tracheophyta</taxon>
        <taxon>Spermatophyta</taxon>
        <taxon>Magnoliopsida</taxon>
        <taxon>eudicotyledons</taxon>
        <taxon>Gunneridae</taxon>
        <taxon>Pentapetalae</taxon>
        <taxon>rosids</taxon>
        <taxon>fabids</taxon>
        <taxon>Rosales</taxon>
        <taxon>Cannabaceae</taxon>
        <taxon>Parasponia</taxon>
    </lineage>
</organism>
<dbReference type="EMBL" id="JXTB01000458">
    <property type="protein sequence ID" value="PON39687.1"/>
    <property type="molecule type" value="Genomic_DNA"/>
</dbReference>
<keyword evidence="2" id="KW-1185">Reference proteome</keyword>
<sequence>MSDLLARRSRIFNDCPEPIRLDVIRDPGNFLDKKFTIQPGDYEDICYRTVDTSYNQGRSKEIRIVREGQEKYEVDYIKSYDISVCEKIKLTLIDDDKENNTKKVHVRRVKGNYFLRIGIAWKLKDLVQKMKKPEKKLEGEKQTETVLENGTMVVKVAVSTEISTPNGC</sequence>
<protein>
    <submittedName>
        <fullName evidence="1">Uncharacterized protein</fullName>
    </submittedName>
</protein>
<evidence type="ECO:0000313" key="2">
    <source>
        <dbReference type="Proteomes" id="UP000237105"/>
    </source>
</evidence>
<comment type="caution">
    <text evidence="1">The sequence shown here is derived from an EMBL/GenBank/DDBJ whole genome shotgun (WGS) entry which is preliminary data.</text>
</comment>
<gene>
    <name evidence="1" type="ORF">PanWU01x14_303270</name>
</gene>
<name>A0A2P5AT18_PARAD</name>
<reference evidence="2" key="1">
    <citation type="submission" date="2016-06" db="EMBL/GenBank/DDBJ databases">
        <title>Parallel loss of symbiosis genes in relatives of nitrogen-fixing non-legume Parasponia.</title>
        <authorList>
            <person name="Van Velzen R."/>
            <person name="Holmer R."/>
            <person name="Bu F."/>
            <person name="Rutten L."/>
            <person name="Van Zeijl A."/>
            <person name="Liu W."/>
            <person name="Santuari L."/>
            <person name="Cao Q."/>
            <person name="Sharma T."/>
            <person name="Shen D."/>
            <person name="Roswanjaya Y."/>
            <person name="Wardhani T."/>
            <person name="Kalhor M.S."/>
            <person name="Jansen J."/>
            <person name="Van den Hoogen J."/>
            <person name="Gungor B."/>
            <person name="Hartog M."/>
            <person name="Hontelez J."/>
            <person name="Verver J."/>
            <person name="Yang W.-C."/>
            <person name="Schijlen E."/>
            <person name="Repin R."/>
            <person name="Schilthuizen M."/>
            <person name="Schranz E."/>
            <person name="Heidstra R."/>
            <person name="Miyata K."/>
            <person name="Fedorova E."/>
            <person name="Kohlen W."/>
            <person name="Bisseling T."/>
            <person name="Smit S."/>
            <person name="Geurts R."/>
        </authorList>
    </citation>
    <scope>NUCLEOTIDE SEQUENCE [LARGE SCALE GENOMIC DNA]</scope>
    <source>
        <strain evidence="2">cv. WU1-14</strain>
    </source>
</reference>
<dbReference type="AlphaFoldDB" id="A0A2P5AT18"/>
<evidence type="ECO:0000313" key="1">
    <source>
        <dbReference type="EMBL" id="PON39687.1"/>
    </source>
</evidence>
<proteinExistence type="predicted"/>